<evidence type="ECO:0000313" key="4">
    <source>
        <dbReference type="Proteomes" id="UP001501585"/>
    </source>
</evidence>
<dbReference type="Pfam" id="PF02630">
    <property type="entry name" value="SCO1-SenC"/>
    <property type="match status" value="1"/>
</dbReference>
<name>A0ABN2S9P0_9ACTN</name>
<feature type="region of interest" description="Disordered" evidence="2">
    <location>
        <begin position="1"/>
        <end position="27"/>
    </location>
</feature>
<dbReference type="EMBL" id="BAAAPC010000002">
    <property type="protein sequence ID" value="GAA1982743.1"/>
    <property type="molecule type" value="Genomic_DNA"/>
</dbReference>
<sequence>MNRPPRGRPRPTWRHVRPRRPGRTGAASAVDVELVFVTTDPDRDTPTAIRDYLDRFDPSFIGLTGDMDTIEQAADDLIVEIEPKEEQADGGYTTDHGSHAIGFDSDVQGWLLWTPGTPVGDLRGDYTRFLAEFPAG</sequence>
<protein>
    <submittedName>
        <fullName evidence="3">Uncharacterized protein</fullName>
    </submittedName>
</protein>
<dbReference type="RefSeq" id="WP_344099466.1">
    <property type="nucleotide sequence ID" value="NZ_BAAAPD010000001.1"/>
</dbReference>
<evidence type="ECO:0000313" key="3">
    <source>
        <dbReference type="EMBL" id="GAA1982743.1"/>
    </source>
</evidence>
<comment type="caution">
    <text evidence="3">The sequence shown here is derived from an EMBL/GenBank/DDBJ whole genome shotgun (WGS) entry which is preliminary data.</text>
</comment>
<reference evidence="3 4" key="1">
    <citation type="journal article" date="2019" name="Int. J. Syst. Evol. Microbiol.">
        <title>The Global Catalogue of Microorganisms (GCM) 10K type strain sequencing project: providing services to taxonomists for standard genome sequencing and annotation.</title>
        <authorList>
            <consortium name="The Broad Institute Genomics Platform"/>
            <consortium name="The Broad Institute Genome Sequencing Center for Infectious Disease"/>
            <person name="Wu L."/>
            <person name="Ma J."/>
        </authorList>
    </citation>
    <scope>NUCLEOTIDE SEQUENCE [LARGE SCALE GENOMIC DNA]</scope>
    <source>
        <strain evidence="3 4">JCM 15313</strain>
    </source>
</reference>
<comment type="similarity">
    <text evidence="1">Belongs to the SCO1/2 family.</text>
</comment>
<dbReference type="InterPro" id="IPR036249">
    <property type="entry name" value="Thioredoxin-like_sf"/>
</dbReference>
<dbReference type="Gene3D" id="3.40.30.10">
    <property type="entry name" value="Glutaredoxin"/>
    <property type="match status" value="1"/>
</dbReference>
<gene>
    <name evidence="3" type="ORF">GCM10009799_04900</name>
</gene>
<dbReference type="SUPFAM" id="SSF52833">
    <property type="entry name" value="Thioredoxin-like"/>
    <property type="match status" value="1"/>
</dbReference>
<dbReference type="InterPro" id="IPR003782">
    <property type="entry name" value="SCO1/SenC"/>
</dbReference>
<evidence type="ECO:0000256" key="2">
    <source>
        <dbReference type="SAM" id="MobiDB-lite"/>
    </source>
</evidence>
<feature type="compositionally biased region" description="Basic residues" evidence="2">
    <location>
        <begin position="1"/>
        <end position="22"/>
    </location>
</feature>
<dbReference type="CDD" id="cd02968">
    <property type="entry name" value="SCO"/>
    <property type="match status" value="1"/>
</dbReference>
<dbReference type="Proteomes" id="UP001501585">
    <property type="component" value="Unassembled WGS sequence"/>
</dbReference>
<keyword evidence="4" id="KW-1185">Reference proteome</keyword>
<dbReference type="PANTHER" id="PTHR12151:SF25">
    <property type="entry name" value="LINALOOL DEHYDRATASE_ISOMERASE DOMAIN-CONTAINING PROTEIN"/>
    <property type="match status" value="1"/>
</dbReference>
<proteinExistence type="inferred from homology"/>
<organism evidence="3 4">
    <name type="scientific">Nocardiopsis rhodophaea</name>
    <dbReference type="NCBI Taxonomy" id="280238"/>
    <lineage>
        <taxon>Bacteria</taxon>
        <taxon>Bacillati</taxon>
        <taxon>Actinomycetota</taxon>
        <taxon>Actinomycetes</taxon>
        <taxon>Streptosporangiales</taxon>
        <taxon>Nocardiopsidaceae</taxon>
        <taxon>Nocardiopsis</taxon>
    </lineage>
</organism>
<evidence type="ECO:0000256" key="1">
    <source>
        <dbReference type="ARBA" id="ARBA00010996"/>
    </source>
</evidence>
<dbReference type="PANTHER" id="PTHR12151">
    <property type="entry name" value="ELECTRON TRANSPORT PROTIN SCO1/SENC FAMILY MEMBER"/>
    <property type="match status" value="1"/>
</dbReference>
<accession>A0ABN2S9P0</accession>